<dbReference type="InterPro" id="IPR017972">
    <property type="entry name" value="Cyt_P450_CS"/>
</dbReference>
<reference evidence="11 12" key="1">
    <citation type="submission" date="2016-10" db="EMBL/GenBank/DDBJ databases">
        <authorList>
            <person name="de Groot N.N."/>
        </authorList>
    </citation>
    <scope>NUCLEOTIDE SEQUENCE [LARGE SCALE GENOMIC DNA]</scope>
    <source>
        <strain evidence="11 12">PYCC 4715</strain>
    </source>
</reference>
<accession>A0A1L0BDJ0</accession>
<feature type="transmembrane region" description="Helical" evidence="10">
    <location>
        <begin position="6"/>
        <end position="25"/>
    </location>
</feature>
<dbReference type="Gene3D" id="1.10.630.10">
    <property type="entry name" value="Cytochrome P450"/>
    <property type="match status" value="1"/>
</dbReference>
<dbReference type="EMBL" id="LT635764">
    <property type="protein sequence ID" value="SGZ48169.1"/>
    <property type="molecule type" value="Genomic_DNA"/>
</dbReference>
<dbReference type="GO" id="GO:0016712">
    <property type="term" value="F:oxidoreductase activity, acting on paired donors, with incorporation or reduction of molecular oxygen, reduced flavin or flavoprotein as one donor, and incorporation of one atom of oxygen"/>
    <property type="evidence" value="ECO:0007669"/>
    <property type="project" value="InterPro"/>
</dbReference>
<keyword evidence="5 8" id="KW-0560">Oxidoreductase</keyword>
<evidence type="ECO:0000256" key="4">
    <source>
        <dbReference type="ARBA" id="ARBA00022723"/>
    </source>
</evidence>
<proteinExistence type="inferred from homology"/>
<feature type="region of interest" description="Disordered" evidence="9">
    <location>
        <begin position="213"/>
        <end position="233"/>
    </location>
</feature>
<keyword evidence="10" id="KW-0812">Transmembrane</keyword>
<comment type="similarity">
    <text evidence="2 8">Belongs to the cytochrome P450 family.</text>
</comment>
<evidence type="ECO:0000256" key="2">
    <source>
        <dbReference type="ARBA" id="ARBA00010617"/>
    </source>
</evidence>
<dbReference type="InterPro" id="IPR047146">
    <property type="entry name" value="Cyt_P450_E_CYP52_fungi"/>
</dbReference>
<keyword evidence="7 8" id="KW-0503">Monooxygenase</keyword>
<keyword evidence="3 8" id="KW-0349">Heme</keyword>
<protein>
    <submittedName>
        <fullName evidence="11">CIC11C00000006019</fullName>
    </submittedName>
</protein>
<dbReference type="PANTHER" id="PTHR24287">
    <property type="entry name" value="P450, PUTATIVE (EUROFUNG)-RELATED"/>
    <property type="match status" value="1"/>
</dbReference>
<comment type="cofactor">
    <cofactor evidence="1">
        <name>heme</name>
        <dbReference type="ChEBI" id="CHEBI:30413"/>
    </cofactor>
</comment>
<dbReference type="InterPro" id="IPR002974">
    <property type="entry name" value="Cyt_P450_E_CYP52_ascomycetes"/>
</dbReference>
<evidence type="ECO:0000313" key="11">
    <source>
        <dbReference type="EMBL" id="SGZ48169.1"/>
    </source>
</evidence>
<dbReference type="PRINTS" id="PR00385">
    <property type="entry name" value="P450"/>
</dbReference>
<keyword evidence="10" id="KW-0472">Membrane</keyword>
<evidence type="ECO:0000256" key="10">
    <source>
        <dbReference type="SAM" id="Phobius"/>
    </source>
</evidence>
<evidence type="ECO:0000256" key="5">
    <source>
        <dbReference type="ARBA" id="ARBA00023002"/>
    </source>
</evidence>
<dbReference type="GO" id="GO:0020037">
    <property type="term" value="F:heme binding"/>
    <property type="evidence" value="ECO:0007669"/>
    <property type="project" value="InterPro"/>
</dbReference>
<dbReference type="CDD" id="cd11063">
    <property type="entry name" value="CYP52"/>
    <property type="match status" value="1"/>
</dbReference>
<evidence type="ECO:0000256" key="6">
    <source>
        <dbReference type="ARBA" id="ARBA00023004"/>
    </source>
</evidence>
<keyword evidence="6 8" id="KW-0408">Iron</keyword>
<evidence type="ECO:0000313" key="12">
    <source>
        <dbReference type="Proteomes" id="UP000182259"/>
    </source>
</evidence>
<sequence length="537" mass="61711">MFAEVNWPNLALFLIVAITANRLYYIAKNAFLLRKWNTGTPKAYGTGFLGLLYVKKLKALRCSGYFQDYLKLQYDELDTNTFTQSVLGQKVIVTRSPQNMKAALSTQFDDFGIGPRRAAFRPLLGNGVFAADGHQWKDSRMMLRPQFTREQVGHVKALEHHLQTFVLIIRKQNGQPFDIQPIFSDLTLDASTEFLLGESVHFLRDRLMEQTKKSQDDEISESYGPVEKRDSGKCSDYDFSKERVSFENSLKRLLEVLAQRASLLKYYWLIDSKSFREDILTVHDFALRFVQQALAMSPEELEFKSRDSYTILYELVKVSRDPIVVRDQMLNVMLAGRSTTASLLTSTIFELSRHPKVWQRLRQEVISYFGLGESPYDLENITFESLKRCAYLKWVINETLRLYPPVGSNFRMARRDTTLPNGGGPDGNQPILVNKGQIVAFHIYSVQRLREFFGDDAETYLPERWANLSKIGWAFMPFGSGPRVCLGQQFALTETSYVIVRLAQLFPEIASFSDRYPPRKTPNATMQHMDGVQVSFK</sequence>
<evidence type="ECO:0000256" key="7">
    <source>
        <dbReference type="ARBA" id="ARBA00023033"/>
    </source>
</evidence>
<dbReference type="InterPro" id="IPR036396">
    <property type="entry name" value="Cyt_P450_sf"/>
</dbReference>
<organism evidence="11 12">
    <name type="scientific">Sungouiella intermedia</name>
    <dbReference type="NCBI Taxonomy" id="45354"/>
    <lineage>
        <taxon>Eukaryota</taxon>
        <taxon>Fungi</taxon>
        <taxon>Dikarya</taxon>
        <taxon>Ascomycota</taxon>
        <taxon>Saccharomycotina</taxon>
        <taxon>Pichiomycetes</taxon>
        <taxon>Metschnikowiaceae</taxon>
        <taxon>Sungouiella</taxon>
    </lineage>
</organism>
<keyword evidence="10" id="KW-1133">Transmembrane helix</keyword>
<dbReference type="GO" id="GO:0005506">
    <property type="term" value="F:iron ion binding"/>
    <property type="evidence" value="ECO:0007669"/>
    <property type="project" value="InterPro"/>
</dbReference>
<evidence type="ECO:0000256" key="9">
    <source>
        <dbReference type="SAM" id="MobiDB-lite"/>
    </source>
</evidence>
<evidence type="ECO:0000256" key="1">
    <source>
        <dbReference type="ARBA" id="ARBA00001971"/>
    </source>
</evidence>
<dbReference type="PRINTS" id="PR01239">
    <property type="entry name" value="EP450IICYP52"/>
</dbReference>
<dbReference type="PROSITE" id="PS00086">
    <property type="entry name" value="CYTOCHROME_P450"/>
    <property type="match status" value="1"/>
</dbReference>
<dbReference type="InterPro" id="IPR001128">
    <property type="entry name" value="Cyt_P450"/>
</dbReference>
<evidence type="ECO:0000256" key="3">
    <source>
        <dbReference type="ARBA" id="ARBA00022617"/>
    </source>
</evidence>
<dbReference type="SUPFAM" id="SSF48264">
    <property type="entry name" value="Cytochrome P450"/>
    <property type="match status" value="1"/>
</dbReference>
<gene>
    <name evidence="11" type="ORF">SAMEA4029009_CIC11G00000006019</name>
</gene>
<name>A0A1L0BDJ0_9ASCO</name>
<dbReference type="Proteomes" id="UP000182259">
    <property type="component" value="Chromosome I"/>
</dbReference>
<dbReference type="Pfam" id="PF00067">
    <property type="entry name" value="p450"/>
    <property type="match status" value="1"/>
</dbReference>
<keyword evidence="4 8" id="KW-0479">Metal-binding</keyword>
<evidence type="ECO:0000256" key="8">
    <source>
        <dbReference type="RuleBase" id="RU000461"/>
    </source>
</evidence>
<dbReference type="PANTHER" id="PTHR24287:SF1">
    <property type="entry name" value="P450, PUTATIVE (EUROFUNG)-RELATED"/>
    <property type="match status" value="1"/>
</dbReference>
<dbReference type="AlphaFoldDB" id="A0A1L0BDJ0"/>